<dbReference type="STRING" id="40148.A0A0D9YM94"/>
<accession>A0A0D9YM94</accession>
<dbReference type="Proteomes" id="UP000026961">
    <property type="component" value="Chromosome 2"/>
</dbReference>
<dbReference type="EnsemblPlants" id="OGLUM02G03500.1">
    <property type="protein sequence ID" value="OGLUM02G03500.1"/>
    <property type="gene ID" value="OGLUM02G03500"/>
</dbReference>
<name>A0A0D9YM94_9ORYZ</name>
<evidence type="ECO:0008006" key="3">
    <source>
        <dbReference type="Google" id="ProtNLM"/>
    </source>
</evidence>
<evidence type="ECO:0000313" key="2">
    <source>
        <dbReference type="Proteomes" id="UP000026961"/>
    </source>
</evidence>
<dbReference type="Gramene" id="OGLUM02G03500.1">
    <property type="protein sequence ID" value="OGLUM02G03500.1"/>
    <property type="gene ID" value="OGLUM02G03500"/>
</dbReference>
<evidence type="ECO:0000313" key="1">
    <source>
        <dbReference type="EnsemblPlants" id="OGLUM02G03500.1"/>
    </source>
</evidence>
<reference evidence="1" key="1">
    <citation type="submission" date="2015-04" db="UniProtKB">
        <authorList>
            <consortium name="EnsemblPlants"/>
        </authorList>
    </citation>
    <scope>IDENTIFICATION</scope>
</reference>
<proteinExistence type="predicted"/>
<dbReference type="AlphaFoldDB" id="A0A0D9YM94"/>
<dbReference type="Pfam" id="PF07893">
    <property type="entry name" value="DUF1668"/>
    <property type="match status" value="1"/>
</dbReference>
<sequence length="243" mass="26761">MAFCSPGTTATAMCMEFMRRNDGSIVGIDHTGRAVLYDPAARAVRTLPALAAPKLMPVSAAVGDDLYVMETTPLPDGAGCFEALVRLEDNPAESDSDKWESKAGDWELPFRGRAEHVPEHGLWFGISDMDGTILGAWNLSSAFQQPQPPVASLQVKGFSVESHSDDRRRRELEVYASQVVHLGGGKLCVAKMFSVDRRERGEINFAMLTGVEVVRGRGGKLRVVKHKSRRYNFGQDYTPDYLL</sequence>
<dbReference type="HOGENOM" id="CLU_018267_3_0_1"/>
<dbReference type="PANTHER" id="PTHR33085">
    <property type="entry name" value="OS12G0113100 PROTEIN-RELATED"/>
    <property type="match status" value="1"/>
</dbReference>
<keyword evidence="2" id="KW-1185">Reference proteome</keyword>
<protein>
    <recommendedName>
        <fullName evidence="3">Strictosidine synthase conserved region domain-containing protein</fullName>
    </recommendedName>
</protein>
<dbReference type="PANTHER" id="PTHR33085:SF135">
    <property type="entry name" value="OS02G0146900 PROTEIN"/>
    <property type="match status" value="1"/>
</dbReference>
<organism evidence="1">
    <name type="scientific">Oryza glumipatula</name>
    <dbReference type="NCBI Taxonomy" id="40148"/>
    <lineage>
        <taxon>Eukaryota</taxon>
        <taxon>Viridiplantae</taxon>
        <taxon>Streptophyta</taxon>
        <taxon>Embryophyta</taxon>
        <taxon>Tracheophyta</taxon>
        <taxon>Spermatophyta</taxon>
        <taxon>Magnoliopsida</taxon>
        <taxon>Liliopsida</taxon>
        <taxon>Poales</taxon>
        <taxon>Poaceae</taxon>
        <taxon>BOP clade</taxon>
        <taxon>Oryzoideae</taxon>
        <taxon>Oryzeae</taxon>
        <taxon>Oryzinae</taxon>
        <taxon>Oryza</taxon>
    </lineage>
</organism>
<reference evidence="1" key="2">
    <citation type="submission" date="2018-05" db="EMBL/GenBank/DDBJ databases">
        <title>OgluRS3 (Oryza glumaepatula Reference Sequence Version 3).</title>
        <authorList>
            <person name="Zhang J."/>
            <person name="Kudrna D."/>
            <person name="Lee S."/>
            <person name="Talag J."/>
            <person name="Welchert J."/>
            <person name="Wing R.A."/>
        </authorList>
    </citation>
    <scope>NUCLEOTIDE SEQUENCE [LARGE SCALE GENOMIC DNA]</scope>
</reference>
<dbReference type="InterPro" id="IPR012871">
    <property type="entry name" value="DUF1668_ORYSA"/>
</dbReference>